<evidence type="ECO:0000313" key="7">
    <source>
        <dbReference type="EMBL" id="RFU25298.1"/>
    </source>
</evidence>
<feature type="transmembrane region" description="Helical" evidence="5">
    <location>
        <begin position="446"/>
        <end position="463"/>
    </location>
</feature>
<evidence type="ECO:0000256" key="4">
    <source>
        <dbReference type="SAM" id="MobiDB-lite"/>
    </source>
</evidence>
<evidence type="ECO:0000313" key="8">
    <source>
        <dbReference type="Proteomes" id="UP000258309"/>
    </source>
</evidence>
<protein>
    <recommendedName>
        <fullName evidence="2">tRNA (adenine(58)-N(1))-methyltransferase catalytic subunit TRM61</fullName>
        <ecNumber evidence="1">2.1.1.220</ecNumber>
    </recommendedName>
    <alternativeName>
        <fullName evidence="3">tRNA(m1A58)-methyltransferase subunit TRM61</fullName>
    </alternativeName>
</protein>
<dbReference type="SUPFAM" id="SSF53335">
    <property type="entry name" value="S-adenosyl-L-methionine-dependent methyltransferases"/>
    <property type="match status" value="1"/>
</dbReference>
<dbReference type="Gene3D" id="3.60.21.10">
    <property type="match status" value="1"/>
</dbReference>
<dbReference type="InterPro" id="IPR004843">
    <property type="entry name" value="Calcineurin-like_PHP"/>
</dbReference>
<reference evidence="7 8" key="1">
    <citation type="submission" date="2018-05" db="EMBL/GenBank/DDBJ databases">
        <title>Draft genome sequence of Scytalidium lignicola DSM 105466, a ubiquitous saprotrophic fungus.</title>
        <authorList>
            <person name="Buettner E."/>
            <person name="Gebauer A.M."/>
            <person name="Hofrichter M."/>
            <person name="Liers C."/>
            <person name="Kellner H."/>
        </authorList>
    </citation>
    <scope>NUCLEOTIDE SEQUENCE [LARGE SCALE GENOMIC DNA]</scope>
    <source>
        <strain evidence="7 8">DSM 105466</strain>
    </source>
</reference>
<organism evidence="7 8">
    <name type="scientific">Scytalidium lignicola</name>
    <name type="common">Hyphomycete</name>
    <dbReference type="NCBI Taxonomy" id="5539"/>
    <lineage>
        <taxon>Eukaryota</taxon>
        <taxon>Fungi</taxon>
        <taxon>Dikarya</taxon>
        <taxon>Ascomycota</taxon>
        <taxon>Pezizomycotina</taxon>
        <taxon>Leotiomycetes</taxon>
        <taxon>Leotiomycetes incertae sedis</taxon>
        <taxon>Scytalidium</taxon>
    </lineage>
</organism>
<dbReference type="GO" id="GO:0004721">
    <property type="term" value="F:phosphoprotein phosphatase activity"/>
    <property type="evidence" value="ECO:0007669"/>
    <property type="project" value="TreeGrafter"/>
</dbReference>
<evidence type="ECO:0000256" key="2">
    <source>
        <dbReference type="ARBA" id="ARBA00015963"/>
    </source>
</evidence>
<dbReference type="GO" id="GO:0160107">
    <property type="term" value="F:tRNA (adenine(58)-N1)-methyltransferase activity"/>
    <property type="evidence" value="ECO:0007669"/>
    <property type="project" value="UniProtKB-EC"/>
</dbReference>
<feature type="non-terminal residue" evidence="7">
    <location>
        <position position="1"/>
    </location>
</feature>
<dbReference type="AlphaFoldDB" id="A0A3E2GW34"/>
<dbReference type="EMBL" id="NCSJ02000344">
    <property type="protein sequence ID" value="RFU25298.1"/>
    <property type="molecule type" value="Genomic_DNA"/>
</dbReference>
<gene>
    <name evidence="7" type="ORF">B7463_g11037</name>
</gene>
<keyword evidence="5" id="KW-0472">Membrane</keyword>
<accession>A0A3E2GW34</accession>
<dbReference type="InterPro" id="IPR029063">
    <property type="entry name" value="SAM-dependent_MTases_sf"/>
</dbReference>
<keyword evidence="8" id="KW-1185">Reference proteome</keyword>
<comment type="caution">
    <text evidence="7">The sequence shown here is derived from an EMBL/GenBank/DDBJ whole genome shotgun (WGS) entry which is preliminary data.</text>
</comment>
<dbReference type="STRING" id="5539.A0A3E2GW34"/>
<keyword evidence="5" id="KW-0812">Transmembrane</keyword>
<dbReference type="GO" id="GO:0005737">
    <property type="term" value="C:cytoplasm"/>
    <property type="evidence" value="ECO:0007669"/>
    <property type="project" value="TreeGrafter"/>
</dbReference>
<dbReference type="PANTHER" id="PTHR32440:SF0">
    <property type="entry name" value="PHOSPHATASE DCR2-RELATED"/>
    <property type="match status" value="1"/>
</dbReference>
<dbReference type="Proteomes" id="UP000258309">
    <property type="component" value="Unassembled WGS sequence"/>
</dbReference>
<evidence type="ECO:0000259" key="6">
    <source>
        <dbReference type="Pfam" id="PF00149"/>
    </source>
</evidence>
<dbReference type="OrthoDB" id="783096at2759"/>
<feature type="region of interest" description="Disordered" evidence="4">
    <location>
        <begin position="371"/>
        <end position="403"/>
    </location>
</feature>
<dbReference type="InterPro" id="IPR029052">
    <property type="entry name" value="Metallo-depent_PP-like"/>
</dbReference>
<sequence length="985" mass="108900">MTALHRIAYRATSAARKQCSISCSRRYYIKPIVKGTVWNSLPPPTEPNSNQGNQEAQPILAGPLQSDRRLKLDRGAYIAFNDIIGKGIRDVVPTSKQAIQYRIHEPSLAEYATLSPRLVTPIYPQDASLIVSLLDLHPTVPGNTSEPCEEKLEIFEAGTGHGALTLYLARAIHGANTAAPPIPLVPTSSTAPNDEPTDITSLADEIQDNQFNLEISATQEEYDAWRSRRRAVLHTLDISKRHSKHAEKTVRNFRNGMYFPNIDFHVGTITDYLSDRLSKSEGPFLSHAILDLPGTHDYLDIIGEALRPNGSLITFCPSVTQIYKCTAAVKAHRLPFVLETVLELGGGIGVGGREWDVRAVKPRSLLKAEAQAREQMAGEEEMGQDKAGEQTDLEVPPESDSGYEMICRPKRRITRDSSGAQSILQDIVKQKSTCYLKMTRRIVRTMCQLGALTVVALIVLFFVDNKFRVLPSAIHTYMPAHHPGAIITDITVVMCSGLNIFSSCKLTGNGWQRVEKDLYLGTSLFSSAYVHVQRKKEQDLTDDDKVIVDVTVGRLDPSATGKEQEGENWESRSSGIWLKRSKKRHASDSDEAVTAIDVLFGADAVDPREGWKIAGTPLLLNTAGEAQEARLSVKQGTKVTVPKPQPRINEHGKFKIMQVADIHLSTGTGRCRDAMPEGEPCEADPRTLEFIGRLLDEEKPDLVVLSGDQVNGETAADAQSAIFKYAELFIKRNIPYASIFGNHDDEGALSRAAQMELIETLPYSISEAGPEEVDGVGNYYIEVLARGNSKHSAITIYLLDTHAYSPDERSFKGYDWLKKNQIDWFKSTAQGLKKAHAEYTHVHMDLAFIHIPLPEYRNPGEFVGAFREGVTAPGFNSGFRDALVEEGVLMVSCGHDHANEYCALSKNEKGDPALWMCYAGGAGFGGYGGYGGYHRRVRFFDIDLNEARIKTYKRVEYGDIEKRIDEQVIVDGGKVMPLPEGQGSV</sequence>
<dbReference type="Pfam" id="PF00149">
    <property type="entry name" value="Metallophos"/>
    <property type="match status" value="1"/>
</dbReference>
<dbReference type="SUPFAM" id="SSF56300">
    <property type="entry name" value="Metallo-dependent phosphatases"/>
    <property type="match status" value="1"/>
</dbReference>
<dbReference type="PANTHER" id="PTHR32440">
    <property type="entry name" value="PHOSPHATASE DCR2-RELATED-RELATED"/>
    <property type="match status" value="1"/>
</dbReference>
<dbReference type="PROSITE" id="PS51620">
    <property type="entry name" value="SAM_TRM61"/>
    <property type="match status" value="1"/>
</dbReference>
<evidence type="ECO:0000256" key="5">
    <source>
        <dbReference type="SAM" id="Phobius"/>
    </source>
</evidence>
<dbReference type="OMA" id="EARIRTW"/>
<dbReference type="EC" id="2.1.1.220" evidence="1"/>
<feature type="non-terminal residue" evidence="7">
    <location>
        <position position="985"/>
    </location>
</feature>
<dbReference type="Gene3D" id="3.40.50.150">
    <property type="entry name" value="Vaccinia Virus protein VP39"/>
    <property type="match status" value="1"/>
</dbReference>
<feature type="domain" description="Calcineurin-like phosphoesterase" evidence="6">
    <location>
        <begin position="654"/>
        <end position="898"/>
    </location>
</feature>
<dbReference type="GO" id="GO:0030488">
    <property type="term" value="P:tRNA methylation"/>
    <property type="evidence" value="ECO:0007669"/>
    <property type="project" value="InterPro"/>
</dbReference>
<dbReference type="CDD" id="cd07383">
    <property type="entry name" value="MPP_Dcr2"/>
    <property type="match status" value="1"/>
</dbReference>
<proteinExistence type="predicted"/>
<dbReference type="InterPro" id="IPR014816">
    <property type="entry name" value="tRNA_MeTrfase_Gcd14"/>
</dbReference>
<dbReference type="GO" id="GO:0031515">
    <property type="term" value="C:tRNA (m1A) methyltransferase complex"/>
    <property type="evidence" value="ECO:0007669"/>
    <property type="project" value="InterPro"/>
</dbReference>
<name>A0A3E2GW34_SCYLI</name>
<keyword evidence="5" id="KW-1133">Transmembrane helix</keyword>
<evidence type="ECO:0000256" key="3">
    <source>
        <dbReference type="ARBA" id="ARBA00033309"/>
    </source>
</evidence>
<dbReference type="FunFam" id="3.60.21.10:FF:000054">
    <property type="entry name" value="DCR2p Phosphoesterase"/>
    <property type="match status" value="1"/>
</dbReference>
<evidence type="ECO:0000256" key="1">
    <source>
        <dbReference type="ARBA" id="ARBA00012796"/>
    </source>
</evidence>